<dbReference type="RefSeq" id="WP_190464053.1">
    <property type="nucleotide sequence ID" value="NZ_JACJPW010000018.1"/>
</dbReference>
<evidence type="ECO:0000313" key="1">
    <source>
        <dbReference type="EMBL" id="MBD2181289.1"/>
    </source>
</evidence>
<dbReference type="AlphaFoldDB" id="A0A926VF11"/>
<accession>A0A926VF11</accession>
<protein>
    <submittedName>
        <fullName evidence="1">Uncharacterized protein</fullName>
    </submittedName>
</protein>
<comment type="caution">
    <text evidence="1">The sequence shown here is derived from an EMBL/GenBank/DDBJ whole genome shotgun (WGS) entry which is preliminary data.</text>
</comment>
<gene>
    <name evidence="1" type="ORF">H6G03_09255</name>
</gene>
<dbReference type="Proteomes" id="UP000641646">
    <property type="component" value="Unassembled WGS sequence"/>
</dbReference>
<proteinExistence type="predicted"/>
<organism evidence="1 2">
    <name type="scientific">Aerosakkonema funiforme FACHB-1375</name>
    <dbReference type="NCBI Taxonomy" id="2949571"/>
    <lineage>
        <taxon>Bacteria</taxon>
        <taxon>Bacillati</taxon>
        <taxon>Cyanobacteriota</taxon>
        <taxon>Cyanophyceae</taxon>
        <taxon>Oscillatoriophycideae</taxon>
        <taxon>Aerosakkonematales</taxon>
        <taxon>Aerosakkonemataceae</taxon>
        <taxon>Aerosakkonema</taxon>
    </lineage>
</organism>
<reference evidence="1" key="2">
    <citation type="submission" date="2020-08" db="EMBL/GenBank/DDBJ databases">
        <authorList>
            <person name="Chen M."/>
            <person name="Teng W."/>
            <person name="Zhao L."/>
            <person name="Hu C."/>
            <person name="Zhou Y."/>
            <person name="Han B."/>
            <person name="Song L."/>
            <person name="Shu W."/>
        </authorList>
    </citation>
    <scope>NUCLEOTIDE SEQUENCE</scope>
    <source>
        <strain evidence="1">FACHB-1375</strain>
    </source>
</reference>
<reference evidence="1" key="1">
    <citation type="journal article" date="2015" name="ISME J.">
        <title>Draft Genome Sequence of Streptomyces incarnatus NRRL8089, which Produces the Nucleoside Antibiotic Sinefungin.</title>
        <authorList>
            <person name="Oshima K."/>
            <person name="Hattori M."/>
            <person name="Shimizu H."/>
            <person name="Fukuda K."/>
            <person name="Nemoto M."/>
            <person name="Inagaki K."/>
            <person name="Tamura T."/>
        </authorList>
    </citation>
    <scope>NUCLEOTIDE SEQUENCE</scope>
    <source>
        <strain evidence="1">FACHB-1375</strain>
    </source>
</reference>
<name>A0A926VF11_9CYAN</name>
<evidence type="ECO:0000313" key="2">
    <source>
        <dbReference type="Proteomes" id="UP000641646"/>
    </source>
</evidence>
<sequence>MSSSFIVGQIDWSPIVGRMRVKEGERLPSYPGDLKTALLDRAGLKDRAKAEEAYNLAREIARLTTYCDPEITYWFSRLVSLMDSQVSDREYKGEEKVVLSK</sequence>
<dbReference type="EMBL" id="JACJPW010000018">
    <property type="protein sequence ID" value="MBD2181289.1"/>
    <property type="molecule type" value="Genomic_DNA"/>
</dbReference>
<keyword evidence="2" id="KW-1185">Reference proteome</keyword>